<feature type="compositionally biased region" description="Polar residues" evidence="1">
    <location>
        <begin position="104"/>
        <end position="124"/>
    </location>
</feature>
<feature type="transmembrane region" description="Helical" evidence="2">
    <location>
        <begin position="397"/>
        <end position="423"/>
    </location>
</feature>
<evidence type="ECO:0000256" key="2">
    <source>
        <dbReference type="SAM" id="Phobius"/>
    </source>
</evidence>
<reference evidence="5" key="1">
    <citation type="submission" date="2021-02" db="EMBL/GenBank/DDBJ databases">
        <authorList>
            <person name="Nowell W R."/>
        </authorList>
    </citation>
    <scope>NUCLEOTIDE SEQUENCE</scope>
</reference>
<protein>
    <recommendedName>
        <fullName evidence="4">MAM domain-containing protein</fullName>
    </recommendedName>
</protein>
<gene>
    <name evidence="5" type="ORF">EDS130_LOCUS10402</name>
</gene>
<dbReference type="GO" id="GO:0016020">
    <property type="term" value="C:membrane"/>
    <property type="evidence" value="ECO:0007669"/>
    <property type="project" value="InterPro"/>
</dbReference>
<feature type="compositionally biased region" description="Polar residues" evidence="1">
    <location>
        <begin position="440"/>
        <end position="458"/>
    </location>
</feature>
<evidence type="ECO:0000313" key="5">
    <source>
        <dbReference type="EMBL" id="CAF0913615.1"/>
    </source>
</evidence>
<feature type="domain" description="MAM" evidence="4">
    <location>
        <begin position="197"/>
        <end position="374"/>
    </location>
</feature>
<feature type="region of interest" description="Disordered" evidence="1">
    <location>
        <begin position="25"/>
        <end position="74"/>
    </location>
</feature>
<keyword evidence="2" id="KW-1133">Transmembrane helix</keyword>
<evidence type="ECO:0000313" key="6">
    <source>
        <dbReference type="Proteomes" id="UP000663852"/>
    </source>
</evidence>
<feature type="compositionally biased region" description="Low complexity" evidence="1">
    <location>
        <begin position="27"/>
        <end position="74"/>
    </location>
</feature>
<feature type="compositionally biased region" description="Basic and acidic residues" evidence="1">
    <location>
        <begin position="429"/>
        <end position="438"/>
    </location>
</feature>
<feature type="chain" id="PRO_5032702315" description="MAM domain-containing protein" evidence="3">
    <location>
        <begin position="21"/>
        <end position="458"/>
    </location>
</feature>
<dbReference type="Gene3D" id="2.60.120.200">
    <property type="match status" value="1"/>
</dbReference>
<feature type="region of interest" description="Disordered" evidence="1">
    <location>
        <begin position="104"/>
        <end position="131"/>
    </location>
</feature>
<dbReference type="Proteomes" id="UP000663852">
    <property type="component" value="Unassembled WGS sequence"/>
</dbReference>
<accession>A0A814AF71</accession>
<feature type="region of interest" description="Disordered" evidence="1">
    <location>
        <begin position="429"/>
        <end position="458"/>
    </location>
</feature>
<dbReference type="InterPro" id="IPR000998">
    <property type="entry name" value="MAM_dom"/>
</dbReference>
<keyword evidence="2" id="KW-0812">Transmembrane</keyword>
<comment type="caution">
    <text evidence="5">The sequence shown here is derived from an EMBL/GenBank/DDBJ whole genome shotgun (WGS) entry which is preliminary data.</text>
</comment>
<evidence type="ECO:0000259" key="4">
    <source>
        <dbReference type="PROSITE" id="PS50060"/>
    </source>
</evidence>
<name>A0A814AF71_ADIRI</name>
<sequence>MYKLVILLVLGLVIIPYVRGDLDDSRTAASGSSTAPSTAPAQTSASIVDSTQAATIAPTTTRPAPTTAAPTTQPPMTTIVTVTTQKPVTVPPTVSSAEPVQTTMTTPIEPTGQSGATVSTTPINTDATSTTRLTTTPPALLPIFKCDFNGPCFGAGIFDVVTGLQFSPPSPLTADSEPPRGPISDALATTNPTDNNEKCELPFRPQINNTTQTSWDMWFCYNEACPTASSPSAACVLGEYGLITLPPSRSNVTVTDSLTPNVPPKPRDASGAQCLRFYYYFTVYDGEDWGQQIQLWTRPSNGGDRVEVGILTVNDMKENKWTRGQVPLERTSTNTVLEIDFKIVNDDRPTNAAKNRSVNFAMDVVELYDYNCSYVEEVLDGVIRPVASTPKPDEPDLALILGLSLGLGIPVLLLAIGGTVFFVKKQKGKSKDRDDISMDSHPNATNYNDNSSDNPFSF</sequence>
<evidence type="ECO:0000256" key="1">
    <source>
        <dbReference type="SAM" id="MobiDB-lite"/>
    </source>
</evidence>
<keyword evidence="2" id="KW-0472">Membrane</keyword>
<feature type="signal peptide" evidence="3">
    <location>
        <begin position="1"/>
        <end position="20"/>
    </location>
</feature>
<dbReference type="PROSITE" id="PS50060">
    <property type="entry name" value="MAM_2"/>
    <property type="match status" value="1"/>
</dbReference>
<organism evidence="5 6">
    <name type="scientific">Adineta ricciae</name>
    <name type="common">Rotifer</name>
    <dbReference type="NCBI Taxonomy" id="249248"/>
    <lineage>
        <taxon>Eukaryota</taxon>
        <taxon>Metazoa</taxon>
        <taxon>Spiralia</taxon>
        <taxon>Gnathifera</taxon>
        <taxon>Rotifera</taxon>
        <taxon>Eurotatoria</taxon>
        <taxon>Bdelloidea</taxon>
        <taxon>Adinetida</taxon>
        <taxon>Adinetidae</taxon>
        <taxon>Adineta</taxon>
    </lineage>
</organism>
<dbReference type="EMBL" id="CAJNOJ010000036">
    <property type="protein sequence ID" value="CAF0913615.1"/>
    <property type="molecule type" value="Genomic_DNA"/>
</dbReference>
<dbReference type="OrthoDB" id="10066880at2759"/>
<proteinExistence type="predicted"/>
<keyword evidence="3" id="KW-0732">Signal</keyword>
<evidence type="ECO:0000256" key="3">
    <source>
        <dbReference type="SAM" id="SignalP"/>
    </source>
</evidence>
<dbReference type="AlphaFoldDB" id="A0A814AF71"/>